<dbReference type="GO" id="GO:0000463">
    <property type="term" value="P:maturation of LSU-rRNA from tricistronic rRNA transcript (SSU-rRNA, 5.8S rRNA, LSU-rRNA)"/>
    <property type="evidence" value="ECO:0007669"/>
    <property type="project" value="TreeGrafter"/>
</dbReference>
<dbReference type="InterPro" id="IPR055129">
    <property type="entry name" value="YEATS_dom"/>
</dbReference>
<dbReference type="Pfam" id="PF00327">
    <property type="entry name" value="Ribosomal_L30"/>
    <property type="match status" value="1"/>
</dbReference>
<dbReference type="GO" id="GO:0003735">
    <property type="term" value="F:structural constituent of ribosome"/>
    <property type="evidence" value="ECO:0007669"/>
    <property type="project" value="TreeGrafter"/>
</dbReference>
<dbReference type="CDD" id="cd01657">
    <property type="entry name" value="Ribosomal_L7_archeal_euk"/>
    <property type="match status" value="1"/>
</dbReference>
<dbReference type="GO" id="GO:0005634">
    <property type="term" value="C:nucleus"/>
    <property type="evidence" value="ECO:0007669"/>
    <property type="project" value="UniProtKB-SubCell"/>
</dbReference>
<evidence type="ECO:0000256" key="3">
    <source>
        <dbReference type="ARBA" id="ARBA00023242"/>
    </source>
</evidence>
<organism evidence="10 11">
    <name type="scientific">Meloidogyne hapla</name>
    <name type="common">Root-knot nematode worm</name>
    <dbReference type="NCBI Taxonomy" id="6305"/>
    <lineage>
        <taxon>Eukaryota</taxon>
        <taxon>Metazoa</taxon>
        <taxon>Ecdysozoa</taxon>
        <taxon>Nematoda</taxon>
        <taxon>Chromadorea</taxon>
        <taxon>Rhabditida</taxon>
        <taxon>Tylenchina</taxon>
        <taxon>Tylenchomorpha</taxon>
        <taxon>Tylenchoidea</taxon>
        <taxon>Meloidogynidae</taxon>
        <taxon>Meloidogyninae</taxon>
        <taxon>Meloidogyne</taxon>
    </lineage>
</organism>
<dbReference type="InterPro" id="IPR018038">
    <property type="entry name" value="Ribosomal_uL30_CS"/>
</dbReference>
<keyword evidence="2" id="KW-0689">Ribosomal protein</keyword>
<dbReference type="InterPro" id="IPR016082">
    <property type="entry name" value="Ribosomal_uL30_ferredoxin-like"/>
</dbReference>
<dbReference type="FunFam" id="3.30.1390.20:FF:000002">
    <property type="entry name" value="60S ribosomal protein L7"/>
    <property type="match status" value="1"/>
</dbReference>
<evidence type="ECO:0000313" key="11">
    <source>
        <dbReference type="WBParaSite" id="MhA1_Contig590.frz3.gene25"/>
    </source>
</evidence>
<evidence type="ECO:0000256" key="7">
    <source>
        <dbReference type="ARBA" id="ARBA00055388"/>
    </source>
</evidence>
<protein>
    <recommendedName>
        <fullName evidence="5">Large ribosomal subunit protein uL30</fullName>
    </recommendedName>
    <alternativeName>
        <fullName evidence="6">60S ribosomal protein L7</fullName>
    </alternativeName>
</protein>
<comment type="similarity">
    <text evidence="1">Belongs to the universal ribosomal protein uL30 family.</text>
</comment>
<dbReference type="PROSITE" id="PS51037">
    <property type="entry name" value="YEATS"/>
    <property type="match status" value="1"/>
</dbReference>
<dbReference type="FunFam" id="3.30.1390.20:FF:000003">
    <property type="entry name" value="60S ribosomal protein L7"/>
    <property type="match status" value="1"/>
</dbReference>
<evidence type="ECO:0000256" key="5">
    <source>
        <dbReference type="ARBA" id="ARBA00040575"/>
    </source>
</evidence>
<dbReference type="Pfam" id="PF03366">
    <property type="entry name" value="YEATS"/>
    <property type="match status" value="1"/>
</dbReference>
<name>A0A1I8BUQ8_MELHA</name>
<dbReference type="OMA" id="CGMMKKT"/>
<dbReference type="InterPro" id="IPR035808">
    <property type="entry name" value="Ribosomal_uL30_euk_arc"/>
</dbReference>
<dbReference type="PANTHER" id="PTHR11524">
    <property type="entry name" value="60S RIBOSOMAL PROTEIN L7"/>
    <property type="match status" value="1"/>
</dbReference>
<evidence type="ECO:0000256" key="1">
    <source>
        <dbReference type="ARBA" id="ARBA00007594"/>
    </source>
</evidence>
<dbReference type="GO" id="GO:0022625">
    <property type="term" value="C:cytosolic large ribosomal subunit"/>
    <property type="evidence" value="ECO:0007669"/>
    <property type="project" value="TreeGrafter"/>
</dbReference>
<dbReference type="InterPro" id="IPR005998">
    <property type="entry name" value="Ribosomal_uL30_euk"/>
</dbReference>
<evidence type="ECO:0000259" key="9">
    <source>
        <dbReference type="PROSITE" id="PS51037"/>
    </source>
</evidence>
<keyword evidence="10" id="KW-1185">Reference proteome</keyword>
<dbReference type="PROSITE" id="PS00634">
    <property type="entry name" value="RIBOSOMAL_L30"/>
    <property type="match status" value="1"/>
</dbReference>
<dbReference type="PANTHER" id="PTHR11524:SF16">
    <property type="entry name" value="LARGE RIBOSOMAL SUBUNIT PROTEIN UL30"/>
    <property type="match status" value="1"/>
</dbReference>
<reference evidence="11" key="1">
    <citation type="submission" date="2016-11" db="UniProtKB">
        <authorList>
            <consortium name="WormBaseParasite"/>
        </authorList>
    </citation>
    <scope>IDENTIFICATION</scope>
</reference>
<dbReference type="InterPro" id="IPR039699">
    <property type="entry name" value="Ribosomal_uL30"/>
</dbReference>
<dbReference type="NCBIfam" id="TIGR01310">
    <property type="entry name" value="uL30_euk"/>
    <property type="match status" value="1"/>
</dbReference>
<dbReference type="Gene3D" id="2.60.40.1970">
    <property type="entry name" value="YEATS domain"/>
    <property type="match status" value="1"/>
</dbReference>
<dbReference type="InterPro" id="IPR038704">
    <property type="entry name" value="YEAST_sf"/>
</dbReference>
<accession>A0A1I8BUQ8</accession>
<comment type="subcellular location">
    <subcellularLocation>
        <location evidence="8">Nucleus</location>
    </subcellularLocation>
</comment>
<dbReference type="SUPFAM" id="SSF55129">
    <property type="entry name" value="Ribosomal protein L30p/L7e"/>
    <property type="match status" value="1"/>
</dbReference>
<feature type="domain" description="YEATS" evidence="9">
    <location>
        <begin position="15"/>
        <end position="156"/>
    </location>
</feature>
<keyword evidence="4" id="KW-0687">Ribonucleoprotein</keyword>
<dbReference type="Gene3D" id="3.30.1390.20">
    <property type="entry name" value="Ribosomal protein L30, ferredoxin-like fold domain"/>
    <property type="match status" value="1"/>
</dbReference>
<evidence type="ECO:0000256" key="4">
    <source>
        <dbReference type="ARBA" id="ARBA00023274"/>
    </source>
</evidence>
<evidence type="ECO:0000256" key="8">
    <source>
        <dbReference type="PROSITE-ProRule" id="PRU00376"/>
    </source>
</evidence>
<evidence type="ECO:0000256" key="2">
    <source>
        <dbReference type="ARBA" id="ARBA00022980"/>
    </source>
</evidence>
<comment type="function">
    <text evidence="7">Binds to G-rich structures in 28S rRNA and in mRNAs. Plays a regulatory role in the translation apparatus; inhibits cell-free translation of mRNAs.</text>
</comment>
<dbReference type="Proteomes" id="UP000095281">
    <property type="component" value="Unplaced"/>
</dbReference>
<dbReference type="AlphaFoldDB" id="A0A1I8BUQ8"/>
<dbReference type="GO" id="GO:0003723">
    <property type="term" value="F:RNA binding"/>
    <property type="evidence" value="ECO:0007669"/>
    <property type="project" value="InterPro"/>
</dbReference>
<evidence type="ECO:0000313" key="10">
    <source>
        <dbReference type="Proteomes" id="UP000095281"/>
    </source>
</evidence>
<dbReference type="WBParaSite" id="MhA1_Contig590.frz3.gene25">
    <property type="protein sequence ID" value="MhA1_Contig590.frz3.gene25"/>
    <property type="gene ID" value="MhA1_Contig590.frz3.gene25"/>
</dbReference>
<evidence type="ECO:0000256" key="6">
    <source>
        <dbReference type="ARBA" id="ARBA00041271"/>
    </source>
</evidence>
<keyword evidence="3 8" id="KW-0539">Nucleus</keyword>
<proteinExistence type="inferred from homology"/>
<dbReference type="InterPro" id="IPR036919">
    <property type="entry name" value="Ribo_uL30_ferredoxin-like_sf"/>
</dbReference>
<sequence>MASTSTNTGMVYTERVRNKRFIKPLIYGNYAVIFPQKNSKGHTHKWTIFIRPYDRDEDLSLYIRKVQFRLHESYPNNVRIVEKAPFELSETGWGEFDIQKVKAKTQVIFKRAEQYLIAYRRKQKQELQLKRQAKKAGNFYVPDEPKLAFVVRIKGINKIHPRPRKVLQLFRLRQINNGVFIKLNKATIQMLRIADPYIAWGYPSQKIIRQLIYKRGYVKVKGQRIPLTDNNIVEEHLGKQDIICVEDMINQIWTVGPHFKQVTNFLWPFKLSNPLGGFNKKSNHFVEGGDYGNREDQINKLLERMI</sequence>